<evidence type="ECO:0000313" key="1">
    <source>
        <dbReference type="EMBL" id="KKL62897.1"/>
    </source>
</evidence>
<protein>
    <submittedName>
        <fullName evidence="1">Uncharacterized protein</fullName>
    </submittedName>
</protein>
<comment type="caution">
    <text evidence="1">The sequence shown here is derived from an EMBL/GenBank/DDBJ whole genome shotgun (WGS) entry which is preliminary data.</text>
</comment>
<gene>
    <name evidence="1" type="ORF">LCGC14_2180540</name>
</gene>
<accession>A0A0F9GIB9</accession>
<reference evidence="1" key="1">
    <citation type="journal article" date="2015" name="Nature">
        <title>Complex archaea that bridge the gap between prokaryotes and eukaryotes.</title>
        <authorList>
            <person name="Spang A."/>
            <person name="Saw J.H."/>
            <person name="Jorgensen S.L."/>
            <person name="Zaremba-Niedzwiedzka K."/>
            <person name="Martijn J."/>
            <person name="Lind A.E."/>
            <person name="van Eijk R."/>
            <person name="Schleper C."/>
            <person name="Guy L."/>
            <person name="Ettema T.J."/>
        </authorList>
    </citation>
    <scope>NUCLEOTIDE SEQUENCE</scope>
</reference>
<dbReference type="EMBL" id="LAZR01028346">
    <property type="protein sequence ID" value="KKL62897.1"/>
    <property type="molecule type" value="Genomic_DNA"/>
</dbReference>
<proteinExistence type="predicted"/>
<organism evidence="1">
    <name type="scientific">marine sediment metagenome</name>
    <dbReference type="NCBI Taxonomy" id="412755"/>
    <lineage>
        <taxon>unclassified sequences</taxon>
        <taxon>metagenomes</taxon>
        <taxon>ecological metagenomes</taxon>
    </lineage>
</organism>
<sequence>MIKKFRRMYLVIDGEDIKALRKICGIALRKAPFAEEEDYRMRKLCNYVLGLDEEQDRPS</sequence>
<dbReference type="AlphaFoldDB" id="A0A0F9GIB9"/>
<name>A0A0F9GIB9_9ZZZZ</name>